<feature type="domain" description="Anoctamin transmembrane" evidence="9">
    <location>
        <begin position="440"/>
        <end position="792"/>
    </location>
</feature>
<comment type="caution">
    <text evidence="11">The sequence shown here is derived from an EMBL/GenBank/DDBJ whole genome shotgun (WGS) entry which is preliminary data.</text>
</comment>
<feature type="transmembrane region" description="Helical" evidence="8">
    <location>
        <begin position="705"/>
        <end position="726"/>
    </location>
</feature>
<feature type="transmembrane region" description="Helical" evidence="8">
    <location>
        <begin position="610"/>
        <end position="636"/>
    </location>
</feature>
<dbReference type="InterPro" id="IPR032394">
    <property type="entry name" value="Anoct_dimer"/>
</dbReference>
<evidence type="ECO:0000256" key="5">
    <source>
        <dbReference type="ARBA" id="ARBA00022989"/>
    </source>
</evidence>
<dbReference type="Pfam" id="PF16178">
    <property type="entry name" value="Anoct_dimer"/>
    <property type="match status" value="1"/>
</dbReference>
<evidence type="ECO:0000256" key="7">
    <source>
        <dbReference type="ARBA" id="ARBA00023180"/>
    </source>
</evidence>
<proteinExistence type="inferred from homology"/>
<comment type="subcellular location">
    <subcellularLocation>
        <location evidence="1">Cell membrane</location>
        <topology evidence="1">Multi-pass membrane protein</topology>
    </subcellularLocation>
    <subcellularLocation>
        <location evidence="8">Membrane</location>
        <topology evidence="8">Multi-pass membrane protein</topology>
    </subcellularLocation>
</comment>
<evidence type="ECO:0000256" key="3">
    <source>
        <dbReference type="ARBA" id="ARBA00022475"/>
    </source>
</evidence>
<evidence type="ECO:0000313" key="12">
    <source>
        <dbReference type="Proteomes" id="UP001460270"/>
    </source>
</evidence>
<keyword evidence="6 8" id="KW-0472">Membrane</keyword>
<dbReference type="GO" id="GO:0005229">
    <property type="term" value="F:intracellularly calcium-gated chloride channel activity"/>
    <property type="evidence" value="ECO:0007669"/>
    <property type="project" value="TreeGrafter"/>
</dbReference>
<reference evidence="12" key="1">
    <citation type="submission" date="2024-04" db="EMBL/GenBank/DDBJ databases">
        <title>Salinicola lusitanus LLJ914,a marine bacterium isolated from the Okinawa Trough.</title>
        <authorList>
            <person name="Li J."/>
        </authorList>
    </citation>
    <scope>NUCLEOTIDE SEQUENCE [LARGE SCALE GENOMIC DNA]</scope>
</reference>
<dbReference type="GO" id="GO:0046983">
    <property type="term" value="F:protein dimerization activity"/>
    <property type="evidence" value="ECO:0007669"/>
    <property type="project" value="InterPro"/>
</dbReference>
<dbReference type="GO" id="GO:0005886">
    <property type="term" value="C:plasma membrane"/>
    <property type="evidence" value="ECO:0007669"/>
    <property type="project" value="UniProtKB-SubCell"/>
</dbReference>
<evidence type="ECO:0000313" key="11">
    <source>
        <dbReference type="EMBL" id="KAK7896004.1"/>
    </source>
</evidence>
<feature type="transmembrane region" description="Helical" evidence="8">
    <location>
        <begin position="656"/>
        <end position="684"/>
    </location>
</feature>
<keyword evidence="7" id="KW-0325">Glycoprotein</keyword>
<evidence type="ECO:0000259" key="9">
    <source>
        <dbReference type="Pfam" id="PF04547"/>
    </source>
</evidence>
<dbReference type="PANTHER" id="PTHR12308:SF20">
    <property type="entry name" value="ANOCTAMIN-2"/>
    <property type="match status" value="1"/>
</dbReference>
<dbReference type="InterPro" id="IPR007632">
    <property type="entry name" value="Anoctamin"/>
</dbReference>
<keyword evidence="12" id="KW-1185">Reference proteome</keyword>
<accession>A0AAW0NLK5</accession>
<sequence length="814" mass="92002">MAFRRSPSSGFSAHWRPPSMPLSLTPPFSLVRPPGQSAAVGNPYKGLQEMSLYMFWMIGFCAYLCLQMESSSKARTNGSSFIRAATALSESSSIHSDGLFHLARDFSGLCLEPMPFNILEPISLKEEPWMEEAQTLLDPNNMQISPSEDKIPVVDLPECHDDSREGLFFSDGRRKVDYVLVFHHRRHGSIRASTSVTHEPLSVGQRGEAGGAWGPPASVGEVLMELGAGESHESVEPVDHEMRLIRQEFEASLMEAGLEIEKDKEGKPHGPSFTRLHAPWPVLCREAEFLKIKVPTKTSFDLKEESGFSTSMSTVWRKLNQPFQPKVSHPDHGRSKLLSHSFSRDKLHLYNITSRDTFFDNSTRGRIVYEILRRTVCVRTCQTIGISSLIAKGVYDAAFPLHDGDYKVIGQPEERNDRQVLHEEWARYSAFYKYQPIDLVRKYFGEKIGLYFAWLGVYTQLLIPASIVGIIVFGYGVATLDTNVPSLEMCDERLNFTMCPLCDGACDYWSLSTACGTARASHLFDNPATVFFAIFMSVWAVLFLEHWKRRQISLNFSWDLTGMEDDEEQPRPKYENIVLQKQQRKQQKKKKKKNESTVEKLTWKDRLPGYCINVSSILFMFGLTFSAVFGVIIYRITVSALMAMSSDPEVKSNVRVTVTATAVMINLVVILILDEIYGAVAVWLTDLEIPKTETNYEERLILKAFLLKFMNAYAPIFYVAFFKGRFAGRPGSYVYVFNDYRMEECAPGGCLIELCIQLSIIMLGKQLIQNNIFEIGIPKLKKLVRTLKDKGSVVEKKLEEKAPDSGPGLRTGPL</sequence>
<gene>
    <name evidence="11" type="ORF">WMY93_021329</name>
</gene>
<keyword evidence="3" id="KW-1003">Cell membrane</keyword>
<dbReference type="AlphaFoldDB" id="A0AAW0NLK5"/>
<feature type="domain" description="Anoctamin dimerisation" evidence="10">
    <location>
        <begin position="168"/>
        <end position="437"/>
    </location>
</feature>
<evidence type="ECO:0000256" key="8">
    <source>
        <dbReference type="RuleBase" id="RU280814"/>
    </source>
</evidence>
<evidence type="ECO:0000259" key="10">
    <source>
        <dbReference type="Pfam" id="PF16178"/>
    </source>
</evidence>
<protein>
    <recommendedName>
        <fullName evidence="8">Anoctamin</fullName>
    </recommendedName>
</protein>
<evidence type="ECO:0000256" key="4">
    <source>
        <dbReference type="ARBA" id="ARBA00022692"/>
    </source>
</evidence>
<feature type="transmembrane region" description="Helical" evidence="8">
    <location>
        <begin position="528"/>
        <end position="547"/>
    </location>
</feature>
<evidence type="ECO:0000256" key="1">
    <source>
        <dbReference type="ARBA" id="ARBA00004651"/>
    </source>
</evidence>
<dbReference type="Pfam" id="PF04547">
    <property type="entry name" value="Anoctamin"/>
    <property type="match status" value="1"/>
</dbReference>
<dbReference type="EMBL" id="JBBPFD010000015">
    <property type="protein sequence ID" value="KAK7896004.1"/>
    <property type="molecule type" value="Genomic_DNA"/>
</dbReference>
<keyword evidence="4 8" id="KW-0812">Transmembrane</keyword>
<dbReference type="Proteomes" id="UP001460270">
    <property type="component" value="Unassembled WGS sequence"/>
</dbReference>
<comment type="caution">
    <text evidence="8">Lacks conserved residue(s) required for the propagation of feature annotation.</text>
</comment>
<evidence type="ECO:0000256" key="2">
    <source>
        <dbReference type="ARBA" id="ARBA00009671"/>
    </source>
</evidence>
<dbReference type="PANTHER" id="PTHR12308">
    <property type="entry name" value="ANOCTAMIN"/>
    <property type="match status" value="1"/>
</dbReference>
<organism evidence="11 12">
    <name type="scientific">Mugilogobius chulae</name>
    <name type="common">yellowstripe goby</name>
    <dbReference type="NCBI Taxonomy" id="88201"/>
    <lineage>
        <taxon>Eukaryota</taxon>
        <taxon>Metazoa</taxon>
        <taxon>Chordata</taxon>
        <taxon>Craniata</taxon>
        <taxon>Vertebrata</taxon>
        <taxon>Euteleostomi</taxon>
        <taxon>Actinopterygii</taxon>
        <taxon>Neopterygii</taxon>
        <taxon>Teleostei</taxon>
        <taxon>Neoteleostei</taxon>
        <taxon>Acanthomorphata</taxon>
        <taxon>Gobiaria</taxon>
        <taxon>Gobiiformes</taxon>
        <taxon>Gobioidei</taxon>
        <taxon>Gobiidae</taxon>
        <taxon>Gobionellinae</taxon>
        <taxon>Mugilogobius</taxon>
    </lineage>
</organism>
<keyword evidence="5 8" id="KW-1133">Transmembrane helix</keyword>
<name>A0AAW0NLK5_9GOBI</name>
<dbReference type="InterPro" id="IPR049452">
    <property type="entry name" value="Anoctamin_TM"/>
</dbReference>
<feature type="transmembrane region" description="Helical" evidence="8">
    <location>
        <begin position="451"/>
        <end position="478"/>
    </location>
</feature>
<evidence type="ECO:0000256" key="6">
    <source>
        <dbReference type="ARBA" id="ARBA00023136"/>
    </source>
</evidence>
<comment type="similarity">
    <text evidence="2 8">Belongs to the anoctamin family.</text>
</comment>